<dbReference type="AlphaFoldDB" id="A6NRF4"/>
<evidence type="ECO:0000313" key="1">
    <source>
        <dbReference type="EMBL" id="EDN01651.1"/>
    </source>
</evidence>
<proteinExistence type="predicted"/>
<comment type="caution">
    <text evidence="1">The sequence shown here is derived from an EMBL/GenBank/DDBJ whole genome shotgun (WGS) entry which is preliminary data.</text>
</comment>
<reference evidence="1 2" key="1">
    <citation type="submission" date="2007-04" db="EMBL/GenBank/DDBJ databases">
        <authorList>
            <person name="Fulton L."/>
            <person name="Clifton S."/>
            <person name="Fulton B."/>
            <person name="Xu J."/>
            <person name="Minx P."/>
            <person name="Pepin K.H."/>
            <person name="Johnson M."/>
            <person name="Thiruvilangam P."/>
            <person name="Bhonagiri V."/>
            <person name="Nash W.E."/>
            <person name="Mardis E.R."/>
            <person name="Wilson R.K."/>
        </authorList>
    </citation>
    <scope>NUCLEOTIDE SEQUENCE [LARGE SCALE GENOMIC DNA]</scope>
    <source>
        <strain evidence="1 2">ATCC 29799</strain>
    </source>
</reference>
<organism evidence="1 2">
    <name type="scientific">Pseudoflavonifractor capillosus ATCC 29799</name>
    <dbReference type="NCBI Taxonomy" id="411467"/>
    <lineage>
        <taxon>Bacteria</taxon>
        <taxon>Bacillati</taxon>
        <taxon>Bacillota</taxon>
        <taxon>Clostridia</taxon>
        <taxon>Eubacteriales</taxon>
        <taxon>Oscillospiraceae</taxon>
        <taxon>Pseudoflavonifractor</taxon>
    </lineage>
</organism>
<gene>
    <name evidence="1" type="ORF">BACCAP_00783</name>
</gene>
<keyword evidence="2" id="KW-1185">Reference proteome</keyword>
<dbReference type="Proteomes" id="UP000003639">
    <property type="component" value="Unassembled WGS sequence"/>
</dbReference>
<evidence type="ECO:0000313" key="2">
    <source>
        <dbReference type="Proteomes" id="UP000003639"/>
    </source>
</evidence>
<reference evidence="1 2" key="2">
    <citation type="submission" date="2007-06" db="EMBL/GenBank/DDBJ databases">
        <title>Draft genome sequence of Pseudoflavonifractor capillosus ATCC 29799.</title>
        <authorList>
            <person name="Sudarsanam P."/>
            <person name="Ley R."/>
            <person name="Guruge J."/>
            <person name="Turnbaugh P.J."/>
            <person name="Mahowald M."/>
            <person name="Liep D."/>
            <person name="Gordon J."/>
        </authorList>
    </citation>
    <scope>NUCLEOTIDE SEQUENCE [LARGE SCALE GENOMIC DNA]</scope>
    <source>
        <strain evidence="1 2">ATCC 29799</strain>
    </source>
</reference>
<dbReference type="STRING" id="411467.BACCAP_00783"/>
<sequence>MICVFTILTSFLVRLLASWRNKKSHHKVMTSKRKMPIVLWLAPIL</sequence>
<name>A6NRF4_9FIRM</name>
<accession>A6NRF4</accession>
<protein>
    <submittedName>
        <fullName evidence="1">Uncharacterized protein</fullName>
    </submittedName>
</protein>
<dbReference type="EMBL" id="AAXG02000005">
    <property type="protein sequence ID" value="EDN01651.1"/>
    <property type="molecule type" value="Genomic_DNA"/>
</dbReference>